<protein>
    <submittedName>
        <fullName evidence="1">Uncharacterized protein</fullName>
    </submittedName>
</protein>
<sequence length="235" mass="25143">MAVTVDDSRVDLFPLPDAPLLFGVNGRGRHAVERTVAVEAIGDGLIRDASPWSVCGKRVGIAAKWGGYERSSLYLNQGKSANCARCTWIVASAKGELAIQIDAERPKPDDLALFAAALGDPLVGVRVLEAIAADTHDELVDRDDEFGRSPRSDLLALASRHQPAVLVCEECAEGSDRTHGDEPCPSLRVACMGCTAKAGPWAGEWEGHCLPQCLVTAPCSVLRAFADYYKIEIGQ</sequence>
<reference evidence="1 2" key="1">
    <citation type="submission" date="2015-03" db="EMBL/GenBank/DDBJ databases">
        <authorList>
            <person name="Murphy D."/>
        </authorList>
    </citation>
    <scope>NUCLEOTIDE SEQUENCE [LARGE SCALE GENOMIC DNA]</scope>
    <source>
        <strain evidence="1 2">PAP088</strain>
    </source>
</reference>
<dbReference type="AlphaFoldDB" id="A0A0U0ZRG1"/>
<dbReference type="Proteomes" id="UP000045782">
    <property type="component" value="Unassembled WGS sequence"/>
</dbReference>
<proteinExistence type="predicted"/>
<dbReference type="RefSeq" id="WP_052619066.1">
    <property type="nucleotide sequence ID" value="NZ_CSWP01000009.1"/>
</dbReference>
<name>A0A0U0ZRG1_9MYCO</name>
<organism evidence="1 2">
    <name type="scientific">Mycobacteroides abscessus</name>
    <dbReference type="NCBI Taxonomy" id="36809"/>
    <lineage>
        <taxon>Bacteria</taxon>
        <taxon>Bacillati</taxon>
        <taxon>Actinomycetota</taxon>
        <taxon>Actinomycetes</taxon>
        <taxon>Mycobacteriales</taxon>
        <taxon>Mycobacteriaceae</taxon>
        <taxon>Mycobacteroides</taxon>
    </lineage>
</organism>
<dbReference type="EMBL" id="CSWP01000009">
    <property type="protein sequence ID" value="CPV66573.1"/>
    <property type="molecule type" value="Genomic_DNA"/>
</dbReference>
<evidence type="ECO:0000313" key="1">
    <source>
        <dbReference type="EMBL" id="CPV66573.1"/>
    </source>
</evidence>
<accession>A0A0U0ZRG1</accession>
<gene>
    <name evidence="1" type="ORF">ERS075579_04033</name>
</gene>
<evidence type="ECO:0000313" key="2">
    <source>
        <dbReference type="Proteomes" id="UP000045782"/>
    </source>
</evidence>